<dbReference type="EMBL" id="UIVS01000003">
    <property type="protein sequence ID" value="SVP92503.1"/>
    <property type="molecule type" value="Genomic_DNA"/>
</dbReference>
<feature type="region of interest" description="Disordered" evidence="1">
    <location>
        <begin position="265"/>
        <end position="285"/>
    </location>
</feature>
<protein>
    <submittedName>
        <fullName evidence="4">Uncharacterized protein</fullName>
    </submittedName>
</protein>
<evidence type="ECO:0000256" key="1">
    <source>
        <dbReference type="SAM" id="MobiDB-lite"/>
    </source>
</evidence>
<feature type="region of interest" description="Disordered" evidence="1">
    <location>
        <begin position="192"/>
        <end position="227"/>
    </location>
</feature>
<evidence type="ECO:0000313" key="4">
    <source>
        <dbReference type="EMBL" id="SVP93307.1"/>
    </source>
</evidence>
<evidence type="ECO:0000313" key="3">
    <source>
        <dbReference type="EMBL" id="SVP92503.1"/>
    </source>
</evidence>
<keyword evidence="2" id="KW-0472">Membrane</keyword>
<name>A0A3B0MSZ4_THEAN</name>
<sequence length="766" mass="86904">MGSSDGLTESKFVDDMSHFDTKQDENNSKKFEISSFEGISTFSENMKLSDRVEDNDNKMVGGISGEPLKIKPTVEDYQFDDRENCNWSLEVRTSINTTRTQEEGNGIGNGGEDCETVKGISDSPDLMNLTPYPEKICSDFKNSTPEEERSENVSEPEIKKSNVPENSEQELSNPEPESIIECESSENLEKKMIKSKNQYEQEDDGNEEIQEESKVCSSNGNWGNVDEENFDNEEIYSLQDEQPLTSNNRSMFESKEFKVIEVTEKTTPTSQLDDKNGSKATGEPEVIVSSPAVTYHSPENEFSSPVDEDYEKISSYNSYQYNAFEPGLEVTEHEIDVMACEDVQDDELKTTKKGPMNGNMVCYKKENSISIISRNDSINRLEKGCKSECKKVDRWEDSEINSSTTIEIEEGETETKATKTRKAIQKFNTFFSAVKWAFLKSSLLFLVFFWLISMIYGSLSLSSNDWLVNTVAYKCGEITGHSYTFLGPYGLSRKDIAYLKDGAKLTLTRGLIYYNEIINKGYKDPEEQPPNREDGGDRGKCLVGDEGKLEDSECELPADLSMRHEGGMELSSDEEKARRIIMSTNEKINIYSQCGHERKFIKKSCCFRDMCAVGNLNESDTSYFKSLYGPTVYDIHYSEFENFDKGGQAIWYTGIVSLIFLFLAVVMVSERLMNDKVELTIRLAMRNMANILWIISVFLSVTAFFLWRYFSGGSVCVDELGKSRPCQYYYATYFFLIHIFSSLLGLVSYTANCIAGSRIINAIRRI</sequence>
<dbReference type="VEuPathDB" id="PiroplasmaDB:TA05400"/>
<feature type="compositionally biased region" description="Basic and acidic residues" evidence="1">
    <location>
        <begin position="144"/>
        <end position="162"/>
    </location>
</feature>
<feature type="transmembrane region" description="Helical" evidence="2">
    <location>
        <begin position="649"/>
        <end position="669"/>
    </location>
</feature>
<feature type="region of interest" description="Disordered" evidence="1">
    <location>
        <begin position="1"/>
        <end position="27"/>
    </location>
</feature>
<keyword evidence="2" id="KW-1133">Transmembrane helix</keyword>
<proteinExistence type="predicted"/>
<evidence type="ECO:0000256" key="2">
    <source>
        <dbReference type="SAM" id="Phobius"/>
    </source>
</evidence>
<dbReference type="AlphaFoldDB" id="A0A3B0MSZ4"/>
<dbReference type="EMBL" id="UIVT01000003">
    <property type="protein sequence ID" value="SVP93307.1"/>
    <property type="molecule type" value="Genomic_DNA"/>
</dbReference>
<keyword evidence="2" id="KW-0812">Transmembrane</keyword>
<feature type="compositionally biased region" description="Basic and acidic residues" evidence="1">
    <location>
        <begin position="11"/>
        <end position="27"/>
    </location>
</feature>
<reference evidence="4" key="1">
    <citation type="submission" date="2018-07" db="EMBL/GenBank/DDBJ databases">
        <authorList>
            <person name="Quirk P.G."/>
            <person name="Krulwich T.A."/>
        </authorList>
    </citation>
    <scope>NUCLEOTIDE SEQUENCE</scope>
    <source>
        <strain evidence="4">Anand</strain>
    </source>
</reference>
<gene>
    <name evidence="4" type="ORF">TAT_000229800</name>
    <name evidence="3" type="ORF">TAV_000229900</name>
</gene>
<feature type="compositionally biased region" description="Acidic residues" evidence="1">
    <location>
        <begin position="200"/>
        <end position="210"/>
    </location>
</feature>
<accession>A0A3B0MSZ4</accession>
<organism evidence="4">
    <name type="scientific">Theileria annulata</name>
    <dbReference type="NCBI Taxonomy" id="5874"/>
    <lineage>
        <taxon>Eukaryota</taxon>
        <taxon>Sar</taxon>
        <taxon>Alveolata</taxon>
        <taxon>Apicomplexa</taxon>
        <taxon>Aconoidasida</taxon>
        <taxon>Piroplasmida</taxon>
        <taxon>Theileriidae</taxon>
        <taxon>Theileria</taxon>
    </lineage>
</organism>
<feature type="transmembrane region" description="Helical" evidence="2">
    <location>
        <begin position="690"/>
        <end position="710"/>
    </location>
</feature>
<feature type="transmembrane region" description="Helical" evidence="2">
    <location>
        <begin position="730"/>
        <end position="755"/>
    </location>
</feature>
<feature type="region of interest" description="Disordered" evidence="1">
    <location>
        <begin position="96"/>
        <end position="180"/>
    </location>
</feature>